<sequence>MMRTIFFVLALAFSCNALVTPSTDRRAFLSKVASSSAAVATAAVVTSNPSPAIAKTDLYALDGIDEIATKKEVKEKSGGGGATTVGIALAGGFALSLPFFAPNLARLAGVKNTKLPKK</sequence>
<evidence type="ECO:0000313" key="2">
    <source>
        <dbReference type="EMBL" id="CAE4580476.1"/>
    </source>
</evidence>
<feature type="signal peptide" evidence="1">
    <location>
        <begin position="1"/>
        <end position="17"/>
    </location>
</feature>
<dbReference type="InterPro" id="IPR006311">
    <property type="entry name" value="TAT_signal"/>
</dbReference>
<keyword evidence="1" id="KW-0732">Signal</keyword>
<feature type="chain" id="PRO_5030160858" evidence="1">
    <location>
        <begin position="18"/>
        <end position="118"/>
    </location>
</feature>
<proteinExistence type="predicted"/>
<accession>A0A6V2AER0</accession>
<dbReference type="EMBL" id="HBNS01001632">
    <property type="protein sequence ID" value="CAE4580476.1"/>
    <property type="molecule type" value="Transcribed_RNA"/>
</dbReference>
<name>A0A6V2AER0_9STRA</name>
<evidence type="ECO:0000256" key="1">
    <source>
        <dbReference type="SAM" id="SignalP"/>
    </source>
</evidence>
<dbReference type="PROSITE" id="PS51318">
    <property type="entry name" value="TAT"/>
    <property type="match status" value="1"/>
</dbReference>
<organism evidence="2">
    <name type="scientific">Ditylum brightwellii</name>
    <dbReference type="NCBI Taxonomy" id="49249"/>
    <lineage>
        <taxon>Eukaryota</taxon>
        <taxon>Sar</taxon>
        <taxon>Stramenopiles</taxon>
        <taxon>Ochrophyta</taxon>
        <taxon>Bacillariophyta</taxon>
        <taxon>Mediophyceae</taxon>
        <taxon>Lithodesmiophycidae</taxon>
        <taxon>Lithodesmiales</taxon>
        <taxon>Lithodesmiaceae</taxon>
        <taxon>Ditylum</taxon>
    </lineage>
</organism>
<protein>
    <submittedName>
        <fullName evidence="2">Uncharacterized protein</fullName>
    </submittedName>
</protein>
<dbReference type="AlphaFoldDB" id="A0A6V2AER0"/>
<reference evidence="2" key="1">
    <citation type="submission" date="2021-01" db="EMBL/GenBank/DDBJ databases">
        <authorList>
            <person name="Corre E."/>
            <person name="Pelletier E."/>
            <person name="Niang G."/>
            <person name="Scheremetjew M."/>
            <person name="Finn R."/>
            <person name="Kale V."/>
            <person name="Holt S."/>
            <person name="Cochrane G."/>
            <person name="Meng A."/>
            <person name="Brown T."/>
            <person name="Cohen L."/>
        </authorList>
    </citation>
    <scope>NUCLEOTIDE SEQUENCE</scope>
    <source>
        <strain evidence="2">GSO104</strain>
    </source>
</reference>
<gene>
    <name evidence="2" type="ORF">DBRI00130_LOCUS1306</name>
</gene>
<dbReference type="PROSITE" id="PS51257">
    <property type="entry name" value="PROKAR_LIPOPROTEIN"/>
    <property type="match status" value="1"/>
</dbReference>